<organism evidence="4 5">
    <name type="scientific">Chloroherpeton thalassium (strain ATCC 35110 / GB-78)</name>
    <dbReference type="NCBI Taxonomy" id="517418"/>
    <lineage>
        <taxon>Bacteria</taxon>
        <taxon>Pseudomonadati</taxon>
        <taxon>Chlorobiota</taxon>
        <taxon>Chlorobiia</taxon>
        <taxon>Chlorobiales</taxon>
        <taxon>Chloroherpetonaceae</taxon>
        <taxon>Chloroherpeton</taxon>
    </lineage>
</organism>
<dbReference type="PANTHER" id="PTHR43318">
    <property type="entry name" value="UDP-N-ACETYLGLUCOSAMINE 4,6-DEHYDRATASE"/>
    <property type="match status" value="1"/>
</dbReference>
<dbReference type="Pfam" id="PF02719">
    <property type="entry name" value="Polysacc_synt_2"/>
    <property type="match status" value="1"/>
</dbReference>
<evidence type="ECO:0000259" key="3">
    <source>
        <dbReference type="Pfam" id="PF02719"/>
    </source>
</evidence>
<dbReference type="STRING" id="517418.Ctha_2155"/>
<evidence type="ECO:0000313" key="4">
    <source>
        <dbReference type="EMBL" id="ACF14606.1"/>
    </source>
</evidence>
<feature type="transmembrane region" description="Helical" evidence="2">
    <location>
        <begin position="74"/>
        <end position="95"/>
    </location>
</feature>
<dbReference type="InterPro" id="IPR051203">
    <property type="entry name" value="Polysaccharide_Synthase-Rel"/>
</dbReference>
<dbReference type="InterPro" id="IPR003869">
    <property type="entry name" value="Polysac_CapD-like"/>
</dbReference>
<feature type="domain" description="Polysaccharide biosynthesis protein CapD-like" evidence="3">
    <location>
        <begin position="286"/>
        <end position="571"/>
    </location>
</feature>
<evidence type="ECO:0000313" key="5">
    <source>
        <dbReference type="Proteomes" id="UP000001208"/>
    </source>
</evidence>
<feature type="transmembrane region" description="Helical" evidence="2">
    <location>
        <begin position="37"/>
        <end position="62"/>
    </location>
</feature>
<dbReference type="InterPro" id="IPR036291">
    <property type="entry name" value="NAD(P)-bd_dom_sf"/>
</dbReference>
<dbReference type="EMBL" id="CP001100">
    <property type="protein sequence ID" value="ACF14606.1"/>
    <property type="molecule type" value="Genomic_DNA"/>
</dbReference>
<feature type="transmembrane region" description="Helical" evidence="2">
    <location>
        <begin position="101"/>
        <end position="123"/>
    </location>
</feature>
<feature type="transmembrane region" description="Helical" evidence="2">
    <location>
        <begin position="12"/>
        <end position="31"/>
    </location>
</feature>
<evidence type="ECO:0000256" key="2">
    <source>
        <dbReference type="SAM" id="Phobius"/>
    </source>
</evidence>
<dbReference type="RefSeq" id="WP_012500689.1">
    <property type="nucleotide sequence ID" value="NC_011026.1"/>
</dbReference>
<dbReference type="HOGENOM" id="CLU_013560_5_2_10"/>
<dbReference type="KEGG" id="cts:Ctha_2155"/>
<accession>B3QVK6</accession>
<reference evidence="4 5" key="1">
    <citation type="submission" date="2008-06" db="EMBL/GenBank/DDBJ databases">
        <title>Complete sequence of Chloroherpeton thalassium ATCC 35110.</title>
        <authorList>
            <consortium name="US DOE Joint Genome Institute"/>
            <person name="Lucas S."/>
            <person name="Copeland A."/>
            <person name="Lapidus A."/>
            <person name="Glavina del Rio T."/>
            <person name="Dalin E."/>
            <person name="Tice H."/>
            <person name="Bruce D."/>
            <person name="Goodwin L."/>
            <person name="Pitluck S."/>
            <person name="Schmutz J."/>
            <person name="Larimer F."/>
            <person name="Land M."/>
            <person name="Hauser L."/>
            <person name="Kyrpides N."/>
            <person name="Mikhailova N."/>
            <person name="Liu Z."/>
            <person name="Li T."/>
            <person name="Zhao F."/>
            <person name="Overmann J."/>
            <person name="Bryant D.A."/>
            <person name="Richardson P."/>
        </authorList>
    </citation>
    <scope>NUCLEOTIDE SEQUENCE [LARGE SCALE GENOMIC DNA]</scope>
    <source>
        <strain evidence="5">ATCC 35110 / GB-78</strain>
    </source>
</reference>
<keyword evidence="5" id="KW-1185">Reference proteome</keyword>
<comment type="similarity">
    <text evidence="1">Belongs to the polysaccharide synthase family.</text>
</comment>
<dbReference type="Gene3D" id="3.40.50.720">
    <property type="entry name" value="NAD(P)-binding Rossmann-like Domain"/>
    <property type="match status" value="2"/>
</dbReference>
<dbReference type="AlphaFoldDB" id="B3QVK6"/>
<gene>
    <name evidence="4" type="ordered locus">Ctha_2155</name>
</gene>
<keyword evidence="2" id="KW-0812">Transmembrane</keyword>
<proteinExistence type="inferred from homology"/>
<dbReference type="PANTHER" id="PTHR43318:SF1">
    <property type="entry name" value="POLYSACCHARIDE BIOSYNTHESIS PROTEIN EPSC-RELATED"/>
    <property type="match status" value="1"/>
</dbReference>
<dbReference type="CDD" id="cd05237">
    <property type="entry name" value="UDP_invert_4-6DH_SDR_e"/>
    <property type="match status" value="1"/>
</dbReference>
<keyword evidence="2" id="KW-1133">Transmembrane helix</keyword>
<evidence type="ECO:0000256" key="1">
    <source>
        <dbReference type="ARBA" id="ARBA00007430"/>
    </source>
</evidence>
<dbReference type="OrthoDB" id="9803111at2"/>
<name>B3QVK6_CHLT3</name>
<keyword evidence="2" id="KW-0472">Membrane</keyword>
<dbReference type="Proteomes" id="UP000001208">
    <property type="component" value="Chromosome"/>
</dbReference>
<dbReference type="SUPFAM" id="SSF51735">
    <property type="entry name" value="NAD(P)-binding Rossmann-fold domains"/>
    <property type="match status" value="2"/>
</dbReference>
<sequence length="624" mass="69457">MSKYKIPLFKHAIDSAIIFLSTFIAYTLRLEPIQADYFFPALVVSIITFPIKTGIGFLFGLYRQSWHNVGVKDLSAIIKFAAGYTLISLVIRALLSELIFWPISIAFIEAMILIFGLSLIRLTRRVVYSQRKKALIKSKDKVQKRVLVIGAGEAGTFIVREMQRHPESGLLPIGFLDDDVIKQKQNFLGLPVFGALYDLKQVVDAEDIDQVLIAIPSVTGDVITKVVHDAQEASVQYRTIPGFHELLSGQASMSQIREVDVQDLLRRKPVQLDLALIAHYLKDQIVLVSGAGGSIGSEIVRQVVRFNPRKLILVGRGENSLYLISEELQKNFHGLNFLCKVIDVRDRNSLEHLFSREQPNVVFHAAAHKHVPLMELAPEQAVLNNVGGTKNLVELALKYKVSCFVNISTDKAVNPTSVMGATKRVAEYTVELASRQAQSNQRFVSVRFGNVLGSRGSVIPKFKQQILSGGPVTVTHPEMVRFFMTIPEASQLVLQAGGIGQNGEVYVLDMGEPVKIVDMATELIKLSGLVPNKDIRIEFTGIRPGEKLYEELLTSEEGTNSTHHEKIYVAKKGSMDSEVFENYLESLFFAASSGNGEDVKRVLKKIIPTFSYTETKKDNSLQKV</sequence>
<dbReference type="eggNOG" id="COG1086">
    <property type="taxonomic scope" value="Bacteria"/>
</dbReference>
<protein>
    <submittedName>
        <fullName evidence="4">Polysaccharide biosynthesis protein CapD</fullName>
    </submittedName>
</protein>
<dbReference type="Pfam" id="PF13727">
    <property type="entry name" value="CoA_binding_3"/>
    <property type="match status" value="1"/>
</dbReference>